<reference evidence="1 2" key="1">
    <citation type="submission" date="2014-03" db="EMBL/GenBank/DDBJ databases">
        <title>Draft genome of the hookworm Oesophagostomum dentatum.</title>
        <authorList>
            <person name="Mitreva M."/>
        </authorList>
    </citation>
    <scope>NUCLEOTIDE SEQUENCE [LARGE SCALE GENOMIC DNA]</scope>
    <source>
        <strain evidence="1 2">OD-Hann</strain>
    </source>
</reference>
<protein>
    <submittedName>
        <fullName evidence="1">Uncharacterized protein</fullName>
    </submittedName>
</protein>
<evidence type="ECO:0000313" key="1">
    <source>
        <dbReference type="EMBL" id="KHJ96222.1"/>
    </source>
</evidence>
<sequence length="354" mass="39418">MLETSVADLLSRWDSTKDYLLDAEKRRANRSSSRESMSISADFSGISAVIYDALHDETSGIFDLMPLHVPSFENVGLPSSENSQFDGIYDWGGESDTLTHAYSDFSLFGSESHDTAVSASQSSSQEESYPNFVGWEESPTFPHISTFHGPYTSYSRCSLCQCRLSTSFASHQTHVRGRRHQQFMGRPRLPEPQAMRQMPTNPPGRRALMPRLQVRLHGLMTRMQGSPKKKELKRQKDSGILGCLPIRKTVLDLGEVIDGVVELPHRARRVSEIRRGAVEEREAEAMPVVETTPEDRFLVVHKRLALVGETQATTPGRAKIGPLLDGVFLTDIILGGRLAMAAIYNSVLVTSLRI</sequence>
<dbReference type="AlphaFoldDB" id="A0A0B1TK87"/>
<gene>
    <name evidence="1" type="ORF">OESDEN_03817</name>
</gene>
<evidence type="ECO:0000313" key="2">
    <source>
        <dbReference type="Proteomes" id="UP000053660"/>
    </source>
</evidence>
<name>A0A0B1TK87_OESDE</name>
<organism evidence="1 2">
    <name type="scientific">Oesophagostomum dentatum</name>
    <name type="common">Nodular worm</name>
    <dbReference type="NCBI Taxonomy" id="61180"/>
    <lineage>
        <taxon>Eukaryota</taxon>
        <taxon>Metazoa</taxon>
        <taxon>Ecdysozoa</taxon>
        <taxon>Nematoda</taxon>
        <taxon>Chromadorea</taxon>
        <taxon>Rhabditida</taxon>
        <taxon>Rhabditina</taxon>
        <taxon>Rhabditomorpha</taxon>
        <taxon>Strongyloidea</taxon>
        <taxon>Strongylidae</taxon>
        <taxon>Oesophagostomum</taxon>
    </lineage>
</organism>
<proteinExistence type="predicted"/>
<dbReference type="EMBL" id="KN549726">
    <property type="protein sequence ID" value="KHJ96222.1"/>
    <property type="molecule type" value="Genomic_DNA"/>
</dbReference>
<accession>A0A0B1TK87</accession>
<dbReference type="OrthoDB" id="5877713at2759"/>
<dbReference type="Proteomes" id="UP000053660">
    <property type="component" value="Unassembled WGS sequence"/>
</dbReference>
<keyword evidence="2" id="KW-1185">Reference proteome</keyword>